<dbReference type="PANTHER" id="PTHR10971">
    <property type="entry name" value="MRNA EXPORT FACTOR AND BUB3"/>
    <property type="match status" value="1"/>
</dbReference>
<dbReference type="Pfam" id="PF00400">
    <property type="entry name" value="WD40"/>
    <property type="match status" value="3"/>
</dbReference>
<evidence type="ECO:0000313" key="6">
    <source>
        <dbReference type="Proteomes" id="UP000007799"/>
    </source>
</evidence>
<sequence>MFSRTAAAPTDQQVVSPPSDTVQSLRFSPVPHSQSSICLLAGSWDATARLWEVNHMGQSNALLQQTVEAPVLDVNYKADGTAGFIACADNTVKMWDFQSQQVTTVGKHDAPVKTCNWIGHLGVLMTGSWDRTIKFWDTRSPQPMAQFALSERVYSADVRENYGAVATADNKVHVFDLSQNPQQKGVVDTTLKMQTRCIRCFPKKDGFAAGSIEGRCAIVYTEPPRQAETFSFKCHRETGKIYTVNAIAFHPQGHSKAQGVSSTIMIHTINADKDVRPPRK</sequence>
<feature type="region of interest" description="Disordered" evidence="4">
    <location>
        <begin position="1"/>
        <end position="22"/>
    </location>
</feature>
<keyword evidence="6" id="KW-1185">Reference proteome</keyword>
<evidence type="ECO:0000256" key="4">
    <source>
        <dbReference type="SAM" id="MobiDB-lite"/>
    </source>
</evidence>
<dbReference type="InterPro" id="IPR020472">
    <property type="entry name" value="WD40_PAC1"/>
</dbReference>
<dbReference type="RefSeq" id="XP_004991320.1">
    <property type="nucleotide sequence ID" value="XM_004991263.1"/>
</dbReference>
<keyword evidence="2" id="KW-0677">Repeat</keyword>
<feature type="repeat" description="WD" evidence="3">
    <location>
        <begin position="105"/>
        <end position="146"/>
    </location>
</feature>
<dbReference type="eggNOG" id="KOG0647">
    <property type="taxonomic scope" value="Eukaryota"/>
</dbReference>
<dbReference type="AlphaFoldDB" id="F2UH06"/>
<evidence type="ECO:0000313" key="5">
    <source>
        <dbReference type="EMBL" id="EGD76405.1"/>
    </source>
</evidence>
<proteinExistence type="predicted"/>
<dbReference type="PROSITE" id="PS00678">
    <property type="entry name" value="WD_REPEATS_1"/>
    <property type="match status" value="1"/>
</dbReference>
<dbReference type="InterPro" id="IPR036322">
    <property type="entry name" value="WD40_repeat_dom_sf"/>
</dbReference>
<gene>
    <name evidence="5" type="ORF">PTSG_07524</name>
</gene>
<dbReference type="SMART" id="SM00320">
    <property type="entry name" value="WD40"/>
    <property type="match status" value="4"/>
</dbReference>
<dbReference type="STRING" id="946362.F2UH06"/>
<dbReference type="OrthoDB" id="256303at2759"/>
<protein>
    <submittedName>
        <fullName evidence="5">Uncharacterized protein</fullName>
    </submittedName>
</protein>
<dbReference type="Gene3D" id="2.130.10.10">
    <property type="entry name" value="YVTN repeat-like/Quinoprotein amine dehydrogenase"/>
    <property type="match status" value="1"/>
</dbReference>
<dbReference type="OMA" id="EAMDQSI"/>
<dbReference type="InterPro" id="IPR015943">
    <property type="entry name" value="WD40/YVTN_repeat-like_dom_sf"/>
</dbReference>
<name>F2UH06_SALR5</name>
<dbReference type="InterPro" id="IPR019775">
    <property type="entry name" value="WD40_repeat_CS"/>
</dbReference>
<dbReference type="PROSITE" id="PS50294">
    <property type="entry name" value="WD_REPEATS_REGION"/>
    <property type="match status" value="1"/>
</dbReference>
<dbReference type="GeneID" id="16071881"/>
<dbReference type="InParanoid" id="F2UH06"/>
<dbReference type="InterPro" id="IPR001680">
    <property type="entry name" value="WD40_rpt"/>
</dbReference>
<dbReference type="PROSITE" id="PS50082">
    <property type="entry name" value="WD_REPEATS_2"/>
    <property type="match status" value="1"/>
</dbReference>
<evidence type="ECO:0000256" key="3">
    <source>
        <dbReference type="PROSITE-ProRule" id="PRU00221"/>
    </source>
</evidence>
<dbReference type="PRINTS" id="PR00320">
    <property type="entry name" value="GPROTEINBRPT"/>
</dbReference>
<organism evidence="6">
    <name type="scientific">Salpingoeca rosetta (strain ATCC 50818 / BSB-021)</name>
    <dbReference type="NCBI Taxonomy" id="946362"/>
    <lineage>
        <taxon>Eukaryota</taxon>
        <taxon>Choanoflagellata</taxon>
        <taxon>Craspedida</taxon>
        <taxon>Salpingoecidae</taxon>
        <taxon>Salpingoeca</taxon>
    </lineage>
</organism>
<accession>F2UH06</accession>
<evidence type="ECO:0000256" key="2">
    <source>
        <dbReference type="ARBA" id="ARBA00022737"/>
    </source>
</evidence>
<dbReference type="EMBL" id="GL832974">
    <property type="protein sequence ID" value="EGD76405.1"/>
    <property type="molecule type" value="Genomic_DNA"/>
</dbReference>
<dbReference type="FunCoup" id="F2UH06">
    <property type="interactions" value="1967"/>
</dbReference>
<dbReference type="Proteomes" id="UP000007799">
    <property type="component" value="Unassembled WGS sequence"/>
</dbReference>
<feature type="compositionally biased region" description="Polar residues" evidence="4">
    <location>
        <begin position="10"/>
        <end position="22"/>
    </location>
</feature>
<dbReference type="KEGG" id="sre:PTSG_07524"/>
<dbReference type="SUPFAM" id="SSF50978">
    <property type="entry name" value="WD40 repeat-like"/>
    <property type="match status" value="1"/>
</dbReference>
<reference evidence="5" key="1">
    <citation type="submission" date="2009-08" db="EMBL/GenBank/DDBJ databases">
        <title>Annotation of Salpingoeca rosetta.</title>
        <authorList>
            <consortium name="The Broad Institute Genome Sequencing Platform"/>
            <person name="Russ C."/>
            <person name="Cuomo C."/>
            <person name="Burger G."/>
            <person name="Gray M.W."/>
            <person name="Holland P.W.H."/>
            <person name="King N."/>
            <person name="Lang F.B.F."/>
            <person name="Roger A.J."/>
            <person name="Ruiz-Trillo I."/>
            <person name="Young S.K."/>
            <person name="Zeng Q."/>
            <person name="Gargeya S."/>
            <person name="Alvarado L."/>
            <person name="Berlin A."/>
            <person name="Chapman S.B."/>
            <person name="Chen Z."/>
            <person name="Freedman E."/>
            <person name="Gellesch M."/>
            <person name="Goldberg J."/>
            <person name="Griggs A."/>
            <person name="Gujja S."/>
            <person name="Heilman E."/>
            <person name="Heiman D."/>
            <person name="Howarth C."/>
            <person name="Mehta T."/>
            <person name="Neiman D."/>
            <person name="Pearson M."/>
            <person name="Roberts A."/>
            <person name="Saif S."/>
            <person name="Shea T."/>
            <person name="Shenoy N."/>
            <person name="Sisk P."/>
            <person name="Stolte C."/>
            <person name="Sykes S."/>
            <person name="White J."/>
            <person name="Yandava C."/>
            <person name="Haas B."/>
            <person name="Nusbaum C."/>
            <person name="Birren B."/>
        </authorList>
    </citation>
    <scope>NUCLEOTIDE SEQUENCE [LARGE SCALE GENOMIC DNA]</scope>
    <source>
        <strain evidence="5">ATCC 50818</strain>
    </source>
</reference>
<keyword evidence="1 3" id="KW-0853">WD repeat</keyword>
<evidence type="ECO:0000256" key="1">
    <source>
        <dbReference type="ARBA" id="ARBA00022574"/>
    </source>
</evidence>